<keyword evidence="2" id="KW-1185">Reference proteome</keyword>
<sequence>MTVCRKILAEDAESLASFGELATALAPWEDYCIVYVNNAAFDAQDMADALLTAKHKASPSSSPLVLGLRHSSIMSGLSVSFDNVSLAMGGLGLEFFQLAEGTNILSDLIAAKSGALAMCPEIIDEPLWGKTLTEITAKITSLVDQIKYGVGNPELQIDCVAVWQGNELVGSRLVGLEDAAARGGLGLDLRTLATWIDKDVVSVRQWLFQSKLLAVAAGLHHCDGVCVEGHLAAAEGLENVIGFVSQEPVVWEGTWRDNLDLEDRTCP</sequence>
<dbReference type="Proteomes" id="UP000186817">
    <property type="component" value="Unassembled WGS sequence"/>
</dbReference>
<accession>A0A1Q9CDM0</accession>
<protein>
    <submittedName>
        <fullName evidence="1">Uncharacterized protein</fullName>
    </submittedName>
</protein>
<comment type="caution">
    <text evidence="1">The sequence shown here is derived from an EMBL/GenBank/DDBJ whole genome shotgun (WGS) entry which is preliminary data.</text>
</comment>
<evidence type="ECO:0000313" key="2">
    <source>
        <dbReference type="Proteomes" id="UP000186817"/>
    </source>
</evidence>
<reference evidence="1 2" key="1">
    <citation type="submission" date="2016-02" db="EMBL/GenBank/DDBJ databases">
        <title>Genome analysis of coral dinoflagellate symbionts highlights evolutionary adaptations to a symbiotic lifestyle.</title>
        <authorList>
            <person name="Aranda M."/>
            <person name="Li Y."/>
            <person name="Liew Y.J."/>
            <person name="Baumgarten S."/>
            <person name="Simakov O."/>
            <person name="Wilson M."/>
            <person name="Piel J."/>
            <person name="Ashoor H."/>
            <person name="Bougouffa S."/>
            <person name="Bajic V.B."/>
            <person name="Ryu T."/>
            <person name="Ravasi T."/>
            <person name="Bayer T."/>
            <person name="Micklem G."/>
            <person name="Kim H."/>
            <person name="Bhak J."/>
            <person name="Lajeunesse T.C."/>
            <person name="Voolstra C.R."/>
        </authorList>
    </citation>
    <scope>NUCLEOTIDE SEQUENCE [LARGE SCALE GENOMIC DNA]</scope>
    <source>
        <strain evidence="1 2">CCMP2467</strain>
    </source>
</reference>
<dbReference type="OrthoDB" id="10524421at2759"/>
<dbReference type="AlphaFoldDB" id="A0A1Q9CDM0"/>
<organism evidence="1 2">
    <name type="scientific">Symbiodinium microadriaticum</name>
    <name type="common">Dinoflagellate</name>
    <name type="synonym">Zooxanthella microadriatica</name>
    <dbReference type="NCBI Taxonomy" id="2951"/>
    <lineage>
        <taxon>Eukaryota</taxon>
        <taxon>Sar</taxon>
        <taxon>Alveolata</taxon>
        <taxon>Dinophyceae</taxon>
        <taxon>Suessiales</taxon>
        <taxon>Symbiodiniaceae</taxon>
        <taxon>Symbiodinium</taxon>
    </lineage>
</organism>
<name>A0A1Q9CDM0_SYMMI</name>
<dbReference type="EMBL" id="LSRX01001322">
    <property type="protein sequence ID" value="OLP81015.1"/>
    <property type="molecule type" value="Genomic_DNA"/>
</dbReference>
<gene>
    <name evidence="1" type="ORF">AK812_SmicGene38505</name>
</gene>
<proteinExistence type="predicted"/>
<evidence type="ECO:0000313" key="1">
    <source>
        <dbReference type="EMBL" id="OLP81015.1"/>
    </source>
</evidence>